<evidence type="ECO:0000256" key="11">
    <source>
        <dbReference type="ARBA" id="ARBA00047978"/>
    </source>
</evidence>
<evidence type="ECO:0000256" key="4">
    <source>
        <dbReference type="ARBA" id="ARBA00022692"/>
    </source>
</evidence>
<dbReference type="InterPro" id="IPR004299">
    <property type="entry name" value="MBOAT_fam"/>
</dbReference>
<keyword evidence="4 12" id="KW-0812">Transmembrane</keyword>
<dbReference type="EC" id="2.3.1.250" evidence="9"/>
<dbReference type="AlphaFoldDB" id="A0AAW1UDI9"/>
<evidence type="ECO:0000256" key="1">
    <source>
        <dbReference type="ARBA" id="ARBA00004141"/>
    </source>
</evidence>
<dbReference type="PANTHER" id="PTHR13906">
    <property type="entry name" value="PORCUPINE"/>
    <property type="match status" value="1"/>
</dbReference>
<keyword evidence="3" id="KW-0879">Wnt signaling pathway</keyword>
<feature type="transmembrane region" description="Helical" evidence="12">
    <location>
        <begin position="98"/>
        <end position="118"/>
    </location>
</feature>
<organism evidence="13 14">
    <name type="scientific">Henosepilachna vigintioctopunctata</name>
    <dbReference type="NCBI Taxonomy" id="420089"/>
    <lineage>
        <taxon>Eukaryota</taxon>
        <taxon>Metazoa</taxon>
        <taxon>Ecdysozoa</taxon>
        <taxon>Arthropoda</taxon>
        <taxon>Hexapoda</taxon>
        <taxon>Insecta</taxon>
        <taxon>Pterygota</taxon>
        <taxon>Neoptera</taxon>
        <taxon>Endopterygota</taxon>
        <taxon>Coleoptera</taxon>
        <taxon>Polyphaga</taxon>
        <taxon>Cucujiformia</taxon>
        <taxon>Coccinelloidea</taxon>
        <taxon>Coccinellidae</taxon>
        <taxon>Epilachninae</taxon>
        <taxon>Epilachnini</taxon>
        <taxon>Henosepilachna</taxon>
    </lineage>
</organism>
<comment type="catalytic activity">
    <reaction evidence="11">
        <text>[Wnt protein]-L-serine + (9Z)-hexadecenoyl-CoA = [Wnt protein]-O-(9Z)-hexadecenoyl-L-serine + CoA</text>
        <dbReference type="Rhea" id="RHEA:45336"/>
        <dbReference type="Rhea" id="RHEA-COMP:11170"/>
        <dbReference type="Rhea" id="RHEA-COMP:11171"/>
        <dbReference type="ChEBI" id="CHEBI:29999"/>
        <dbReference type="ChEBI" id="CHEBI:57287"/>
        <dbReference type="ChEBI" id="CHEBI:61540"/>
        <dbReference type="ChEBI" id="CHEBI:85189"/>
        <dbReference type="EC" id="2.3.1.250"/>
    </reaction>
</comment>
<evidence type="ECO:0000256" key="9">
    <source>
        <dbReference type="ARBA" id="ARBA00038867"/>
    </source>
</evidence>
<feature type="transmembrane region" description="Helical" evidence="12">
    <location>
        <begin position="359"/>
        <end position="382"/>
    </location>
</feature>
<keyword evidence="2" id="KW-0808">Transferase</keyword>
<dbReference type="Proteomes" id="UP001431783">
    <property type="component" value="Unassembled WGS sequence"/>
</dbReference>
<dbReference type="GO" id="GO:0005783">
    <property type="term" value="C:endoplasmic reticulum"/>
    <property type="evidence" value="ECO:0007669"/>
    <property type="project" value="TreeGrafter"/>
</dbReference>
<accession>A0AAW1UDI9</accession>
<feature type="transmembrane region" description="Helical" evidence="12">
    <location>
        <begin position="403"/>
        <end position="422"/>
    </location>
</feature>
<keyword evidence="14" id="KW-1185">Reference proteome</keyword>
<protein>
    <recommendedName>
        <fullName evidence="10">Protein-serine O-palmitoleoyltransferase porcupine</fullName>
        <ecNumber evidence="9">2.3.1.250</ecNumber>
    </recommendedName>
</protein>
<dbReference type="EMBL" id="JARQZJ010000066">
    <property type="protein sequence ID" value="KAK9880718.1"/>
    <property type="molecule type" value="Genomic_DNA"/>
</dbReference>
<evidence type="ECO:0000313" key="13">
    <source>
        <dbReference type="EMBL" id="KAK9880718.1"/>
    </source>
</evidence>
<comment type="caution">
    <text evidence="13">The sequence shown here is derived from an EMBL/GenBank/DDBJ whole genome shotgun (WGS) entry which is preliminary data.</text>
</comment>
<dbReference type="GO" id="GO:0016055">
    <property type="term" value="P:Wnt signaling pathway"/>
    <property type="evidence" value="ECO:0007669"/>
    <property type="project" value="UniProtKB-KW"/>
</dbReference>
<feature type="transmembrane region" description="Helical" evidence="12">
    <location>
        <begin position="125"/>
        <end position="145"/>
    </location>
</feature>
<gene>
    <name evidence="13" type="ORF">WA026_013041</name>
</gene>
<evidence type="ECO:0000256" key="5">
    <source>
        <dbReference type="ARBA" id="ARBA00022989"/>
    </source>
</evidence>
<evidence type="ECO:0000256" key="6">
    <source>
        <dbReference type="ARBA" id="ARBA00023136"/>
    </source>
</evidence>
<dbReference type="GO" id="GO:0061355">
    <property type="term" value="P:Wnt protein secretion"/>
    <property type="evidence" value="ECO:0007669"/>
    <property type="project" value="TreeGrafter"/>
</dbReference>
<dbReference type="Pfam" id="PF03062">
    <property type="entry name" value="MBOAT"/>
    <property type="match status" value="1"/>
</dbReference>
<feature type="transmembrane region" description="Helical" evidence="12">
    <location>
        <begin position="180"/>
        <end position="201"/>
    </location>
</feature>
<feature type="transmembrane region" description="Helical" evidence="12">
    <location>
        <begin position="442"/>
        <end position="458"/>
    </location>
</feature>
<keyword evidence="7" id="KW-0012">Acyltransferase</keyword>
<evidence type="ECO:0000256" key="10">
    <source>
        <dbReference type="ARBA" id="ARBA00040371"/>
    </source>
</evidence>
<evidence type="ECO:0000256" key="2">
    <source>
        <dbReference type="ARBA" id="ARBA00022679"/>
    </source>
</evidence>
<evidence type="ECO:0000313" key="14">
    <source>
        <dbReference type="Proteomes" id="UP001431783"/>
    </source>
</evidence>
<dbReference type="InterPro" id="IPR049941">
    <property type="entry name" value="LPLAT_7/PORCN-like"/>
</dbReference>
<name>A0AAW1UDI9_9CUCU</name>
<reference evidence="13 14" key="1">
    <citation type="submission" date="2023-03" db="EMBL/GenBank/DDBJ databases">
        <title>Genome insight into feeding habits of ladybird beetles.</title>
        <authorList>
            <person name="Li H.-S."/>
            <person name="Huang Y.-H."/>
            <person name="Pang H."/>
        </authorList>
    </citation>
    <scope>NUCLEOTIDE SEQUENCE [LARGE SCALE GENOMIC DNA]</scope>
    <source>
        <strain evidence="13">SYSU_2023b</strain>
        <tissue evidence="13">Whole body</tissue>
    </source>
</reference>
<comment type="similarity">
    <text evidence="8">Belongs to the membrane-bound acyltransferase family. Porcupine subfamily.</text>
</comment>
<evidence type="ECO:0000256" key="12">
    <source>
        <dbReference type="SAM" id="Phobius"/>
    </source>
</evidence>
<dbReference type="GO" id="GO:0016020">
    <property type="term" value="C:membrane"/>
    <property type="evidence" value="ECO:0007669"/>
    <property type="project" value="UniProtKB-SubCell"/>
</dbReference>
<dbReference type="GO" id="GO:1990698">
    <property type="term" value="F:palmitoleoyltransferase activity"/>
    <property type="evidence" value="ECO:0007669"/>
    <property type="project" value="UniProtKB-EC"/>
</dbReference>
<dbReference type="PANTHER" id="PTHR13906:SF12">
    <property type="entry name" value="PROTEIN-SERINE O-PALMITOLEOYLTRANSFERASE PORCUPINE"/>
    <property type="match status" value="1"/>
</dbReference>
<feature type="transmembrane region" description="Helical" evidence="12">
    <location>
        <begin position="216"/>
        <end position="235"/>
    </location>
</feature>
<proteinExistence type="inferred from homology"/>
<keyword evidence="5 12" id="KW-1133">Transmembrane helix</keyword>
<feature type="transmembrane region" description="Helical" evidence="12">
    <location>
        <begin position="49"/>
        <end position="67"/>
    </location>
</feature>
<evidence type="ECO:0000256" key="7">
    <source>
        <dbReference type="ARBA" id="ARBA00023315"/>
    </source>
</evidence>
<feature type="transmembrane region" description="Helical" evidence="12">
    <location>
        <begin position="151"/>
        <end position="168"/>
    </location>
</feature>
<keyword evidence="6 12" id="KW-0472">Membrane</keyword>
<dbReference type="GO" id="GO:0030258">
    <property type="term" value="P:lipid modification"/>
    <property type="evidence" value="ECO:0007669"/>
    <property type="project" value="TreeGrafter"/>
</dbReference>
<evidence type="ECO:0000256" key="8">
    <source>
        <dbReference type="ARBA" id="ARBA00038269"/>
    </source>
</evidence>
<evidence type="ECO:0000256" key="3">
    <source>
        <dbReference type="ARBA" id="ARBA00022687"/>
    </source>
</evidence>
<dbReference type="GO" id="GO:0017147">
    <property type="term" value="F:Wnt-protein binding"/>
    <property type="evidence" value="ECO:0007669"/>
    <property type="project" value="TreeGrafter"/>
</dbReference>
<comment type="subcellular location">
    <subcellularLocation>
        <location evidence="1">Membrane</location>
        <topology evidence="1">Multi-pass membrane protein</topology>
    </subcellularLocation>
</comment>
<sequence length="459" mass="52647">MQYNIIMHLIQMYFSFYEDYGDYEVYQGNDEIYFFDVWRYCGLLSVQSILPLVIKLLVSNAIFGIILPNCKSESCFHLVSGGVGVYLISEVKSFEGKYIIVIYFLISYFVLLSSQYVGDGNRKRLGIFAKLALIGSLIFSEYLLIDPAIFLQIRGILMVLIMKVLSLVDETVERKTSIGILQYFGYSLCCANILFGPWITFREYLGIHSTRRRKDIFWILGICKSLILALLCLTVSNCWSTYLIPDESNRWLLAYRDALAFRYSHYFVSYMAESGMIAAGFKNPTLKDGSIWSYTIVSPMEVEFPTSLSVVVTKWNGPMHLFLKNSIYQPTKRYGQFAAIMATFLISSFLHGLEVKVSVVLLSLGLFSYLQAKARTILSSGFSACVKIKSCKQCNHKYKRDHWAVKISLILFSFTSIIHLAYLGILMDPQSNDISIYEKWNNLYFIGHVIMFFNLILII</sequence>